<dbReference type="Gene3D" id="3.50.50.60">
    <property type="entry name" value="FAD/NAD(P)-binding domain"/>
    <property type="match status" value="2"/>
</dbReference>
<keyword evidence="2" id="KW-0274">FAD</keyword>
<accession>A0AAN7ZHF0</accession>
<name>A0AAN7ZHF0_9COLE</name>
<gene>
    <name evidence="6" type="ORF">RI129_007902</name>
</gene>
<feature type="domain" description="Glucose-methanol-choline oxidoreductase N-terminal" evidence="5">
    <location>
        <begin position="312"/>
        <end position="326"/>
    </location>
</feature>
<dbReference type="AlphaFoldDB" id="A0AAN7ZHF0"/>
<dbReference type="InterPro" id="IPR007867">
    <property type="entry name" value="GMC_OxRtase_C"/>
</dbReference>
<dbReference type="SUPFAM" id="SSF51905">
    <property type="entry name" value="FAD/NAD(P)-binding domain"/>
    <property type="match status" value="2"/>
</dbReference>
<evidence type="ECO:0000259" key="4">
    <source>
        <dbReference type="PROSITE" id="PS00623"/>
    </source>
</evidence>
<evidence type="ECO:0000256" key="3">
    <source>
        <dbReference type="SAM" id="SignalP"/>
    </source>
</evidence>
<dbReference type="InterPro" id="IPR036188">
    <property type="entry name" value="FAD/NAD-bd_sf"/>
</dbReference>
<sequence>MKQFAILVLTFAYLANGQEDLLKYYIKLIKDESSRAYKTPLPKNAYEHIPKSKGYKVYGTYDNIIVGAGASGSILANRLSEDSSRQVLLLEAGGYPNNFTDIPYMRTYLAGTEYNWGYLTVPQTTACLGYINQQCVAYRGKGLGGTTLINGLTYIRGNKEDYNNWFALGNYGWSFKEVLPYFKKSENYPDGDPEYRGRGGYMNVEEWREVNPQTEAFFEANKFLGRKELDYNAKEQLGYAKIQFNTNHGKRQDAGTAFLLPILERKNLEILTNSYVIKILVSKRKKAFGVIFTRNGETYVAKSRRDIIISAGAFGSPQLLMLSGIGPKADLESHGIPVVEDLPVGKYLDEHPGICFIDFVTNYTEPQGSLEDYVRQYLKGAGPFTNTFNVQGVALIQTKYAKVPGYADGEIIMFPSINSDDLTERFWNVERDVASKNINPERSFTLMGVFFNPKSKGYMKLKSANPFEYPLINPMLLSDENNEDIDRLYHIIELIMELLNTPPFQKFEPKLKYGPLAACKDYIYLSKDYCSSKDKFMGIIIINKIKQAIQTLSKMSHLVIKLLAVCATLSQVTGSVNNDSVNDYINLIVAEISRAFTYRLPTDSSSFETNSIVSHDGVYDYIIVGAGYAGSVIASRLTEDSHIKVLLLEAGGLESGFSDIPRMSEYLRGLEYNWNFKTTHQSASCLGMVNGKCSFPSGKGLGGSSILSDLSYERGNKIDYDSWCEQGMFGWCYNDVLPLFKKSENFKIPDRDDEYHGTGGPLNVEPVKLCHRQLDAFIEANIELGREEKNTVNGARQSVANAFLNNALNRTNLKISSSSLVTKIITFLNKATGVHFSRRGRLYKAKATKEIILAAGAIGSAQLLMLSGIGPKNHIRSKDIPIVKDLPVGENFQDHPAYLALHFVTNYTEPVVSIDENVRDYLEGFGSYTVGGNTQGLAFVKVNQSDRYERPDIQLVIIPSNNTNYFEQRAYNYNEETYNAIWPKLDPRRSFTIKIVLLHPKSRGTVRLRSSSPYLYPSIDSNLFSDRNGDDIENMYRGILAAIELVETNAFKNINAVLFDATVPACSCHVYLSKQYWYCQIRHLAVPLGRIVGTSKMGPYGSKDAVVSNDLRVHGMKRLRVADSSIIPSSVSADPSIASIMIGEKVSELIKRHL</sequence>
<dbReference type="PANTHER" id="PTHR11552:SF158">
    <property type="entry name" value="GH23626P-RELATED"/>
    <property type="match status" value="1"/>
</dbReference>
<comment type="similarity">
    <text evidence="1 2">Belongs to the GMC oxidoreductase family.</text>
</comment>
<feature type="domain" description="Glucose-methanol-choline oxidoreductase N-terminal" evidence="4">
    <location>
        <begin position="140"/>
        <end position="163"/>
    </location>
</feature>
<dbReference type="GO" id="GO:0050660">
    <property type="term" value="F:flavin adenine dinucleotide binding"/>
    <property type="evidence" value="ECO:0007669"/>
    <property type="project" value="InterPro"/>
</dbReference>
<dbReference type="Pfam" id="PF00732">
    <property type="entry name" value="GMC_oxred_N"/>
    <property type="match status" value="2"/>
</dbReference>
<dbReference type="Proteomes" id="UP001329430">
    <property type="component" value="Chromosome 5"/>
</dbReference>
<protein>
    <recommendedName>
        <fullName evidence="4 5">Glucose-methanol-choline oxidoreductase N-terminal domain-containing protein</fullName>
    </recommendedName>
</protein>
<keyword evidence="3" id="KW-0732">Signal</keyword>
<organism evidence="6 7">
    <name type="scientific">Pyrocoelia pectoralis</name>
    <dbReference type="NCBI Taxonomy" id="417401"/>
    <lineage>
        <taxon>Eukaryota</taxon>
        <taxon>Metazoa</taxon>
        <taxon>Ecdysozoa</taxon>
        <taxon>Arthropoda</taxon>
        <taxon>Hexapoda</taxon>
        <taxon>Insecta</taxon>
        <taxon>Pterygota</taxon>
        <taxon>Neoptera</taxon>
        <taxon>Endopterygota</taxon>
        <taxon>Coleoptera</taxon>
        <taxon>Polyphaga</taxon>
        <taxon>Elateriformia</taxon>
        <taxon>Elateroidea</taxon>
        <taxon>Lampyridae</taxon>
        <taxon>Lampyrinae</taxon>
        <taxon>Pyrocoelia</taxon>
    </lineage>
</organism>
<reference evidence="6 7" key="1">
    <citation type="journal article" date="2024" name="Insects">
        <title>An Improved Chromosome-Level Genome Assembly of the Firefly Pyrocoelia pectoralis.</title>
        <authorList>
            <person name="Fu X."/>
            <person name="Meyer-Rochow V.B."/>
            <person name="Ballantyne L."/>
            <person name="Zhu X."/>
        </authorList>
    </citation>
    <scope>NUCLEOTIDE SEQUENCE [LARGE SCALE GENOMIC DNA]</scope>
    <source>
        <strain evidence="6">XCY_ONT2</strain>
    </source>
</reference>
<evidence type="ECO:0000259" key="5">
    <source>
        <dbReference type="PROSITE" id="PS00624"/>
    </source>
</evidence>
<evidence type="ECO:0000256" key="1">
    <source>
        <dbReference type="ARBA" id="ARBA00010790"/>
    </source>
</evidence>
<dbReference type="Pfam" id="PF05199">
    <property type="entry name" value="GMC_oxred_C"/>
    <property type="match status" value="1"/>
</dbReference>
<dbReference type="GO" id="GO:0016614">
    <property type="term" value="F:oxidoreductase activity, acting on CH-OH group of donors"/>
    <property type="evidence" value="ECO:0007669"/>
    <property type="project" value="InterPro"/>
</dbReference>
<dbReference type="Gene3D" id="3.30.560.10">
    <property type="entry name" value="Glucose Oxidase, domain 3"/>
    <property type="match status" value="2"/>
</dbReference>
<dbReference type="EMBL" id="JAVRBK010000005">
    <property type="protein sequence ID" value="KAK5644057.1"/>
    <property type="molecule type" value="Genomic_DNA"/>
</dbReference>
<keyword evidence="2" id="KW-0285">Flavoprotein</keyword>
<dbReference type="PROSITE" id="PS00624">
    <property type="entry name" value="GMC_OXRED_2"/>
    <property type="match status" value="1"/>
</dbReference>
<proteinExistence type="inferred from homology"/>
<dbReference type="InterPro" id="IPR012132">
    <property type="entry name" value="GMC_OxRdtase"/>
</dbReference>
<evidence type="ECO:0000256" key="2">
    <source>
        <dbReference type="RuleBase" id="RU003968"/>
    </source>
</evidence>
<dbReference type="PANTHER" id="PTHR11552">
    <property type="entry name" value="GLUCOSE-METHANOL-CHOLINE GMC OXIDOREDUCTASE"/>
    <property type="match status" value="1"/>
</dbReference>
<evidence type="ECO:0000313" key="6">
    <source>
        <dbReference type="EMBL" id="KAK5644057.1"/>
    </source>
</evidence>
<keyword evidence="7" id="KW-1185">Reference proteome</keyword>
<comment type="caution">
    <text evidence="6">The sequence shown here is derived from an EMBL/GenBank/DDBJ whole genome shotgun (WGS) entry which is preliminary data.</text>
</comment>
<dbReference type="SUPFAM" id="SSF54373">
    <property type="entry name" value="FAD-linked reductases, C-terminal domain"/>
    <property type="match status" value="2"/>
</dbReference>
<dbReference type="PROSITE" id="PS00623">
    <property type="entry name" value="GMC_OXRED_1"/>
    <property type="match status" value="1"/>
</dbReference>
<feature type="chain" id="PRO_5042953078" description="Glucose-methanol-choline oxidoreductase N-terminal domain-containing protein" evidence="3">
    <location>
        <begin position="18"/>
        <end position="1154"/>
    </location>
</feature>
<dbReference type="InterPro" id="IPR000172">
    <property type="entry name" value="GMC_OxRdtase_N"/>
</dbReference>
<feature type="signal peptide" evidence="3">
    <location>
        <begin position="1"/>
        <end position="17"/>
    </location>
</feature>
<evidence type="ECO:0000313" key="7">
    <source>
        <dbReference type="Proteomes" id="UP001329430"/>
    </source>
</evidence>